<dbReference type="RefSeq" id="WP_004155276.1">
    <property type="nucleotide sequence ID" value="NZ_BAYW01000004.1"/>
</dbReference>
<organism evidence="3 4">
    <name type="scientific">Erwinia amylovora NBRC 12687 = CFBP 1232</name>
    <dbReference type="NCBI Taxonomy" id="1219359"/>
    <lineage>
        <taxon>Bacteria</taxon>
        <taxon>Pseudomonadati</taxon>
        <taxon>Pseudomonadota</taxon>
        <taxon>Gammaproteobacteria</taxon>
        <taxon>Enterobacterales</taxon>
        <taxon>Erwiniaceae</taxon>
        <taxon>Erwinia</taxon>
    </lineage>
</organism>
<protein>
    <recommendedName>
        <fullName evidence="2">Spore coat protein U/FanG domain-containing protein</fullName>
    </recommendedName>
</protein>
<evidence type="ECO:0000256" key="1">
    <source>
        <dbReference type="SAM" id="SignalP"/>
    </source>
</evidence>
<name>A0A830ZZL6_ERWAM</name>
<feature type="signal peptide" evidence="1">
    <location>
        <begin position="1"/>
        <end position="19"/>
    </location>
</feature>
<accession>A0A830ZZL6</accession>
<dbReference type="Proteomes" id="UP000013111">
    <property type="component" value="Unassembled WGS sequence"/>
</dbReference>
<dbReference type="EMBL" id="CAPB01000006">
    <property type="protein sequence ID" value="CCO92455.1"/>
    <property type="molecule type" value="Genomic_DNA"/>
</dbReference>
<sequence length="326" mass="34079">MKKLLLLWTLLLLMGYSLAGRAACSISPTSVNVNLGTVTSFALNTTPQTASTTITVNCGSGLVVLLSSDFISVRLTSATPNAGGRGELAQSTNYIPIQLCSTSNCSTELTIGGAATNYSQSQLINLANLLGGFIFPIPFYIRTLPNAVVPAGTYTGQLSVLFTYRICTGIGLFGVCLLGQQQTGTFTVPFTVTITITNDCTTITAPAINFGSAPLVGSFLPVSQSINVICTKGSTYTVGLNNGLHATGNQRYMASGSNLLAYQIYQGSGSTYWGDTGTARVSSSASNSISSDQLTRTFNYNALILTSQNTPVAGSYSDTVTVDLSF</sequence>
<dbReference type="InterPro" id="IPR053167">
    <property type="entry name" value="Spore_coat_component"/>
</dbReference>
<dbReference type="Pfam" id="PF05229">
    <property type="entry name" value="SCPU"/>
    <property type="match status" value="2"/>
</dbReference>
<proteinExistence type="predicted"/>
<dbReference type="SMART" id="SM00972">
    <property type="entry name" value="SCPU"/>
    <property type="match status" value="2"/>
</dbReference>
<evidence type="ECO:0000313" key="4">
    <source>
        <dbReference type="Proteomes" id="UP000013111"/>
    </source>
</evidence>
<comment type="caution">
    <text evidence="3">The sequence shown here is derived from an EMBL/GenBank/DDBJ whole genome shotgun (WGS) entry which is preliminary data.</text>
</comment>
<dbReference type="AlphaFoldDB" id="A0A830ZZL6"/>
<gene>
    <name evidence="3" type="ORF">BN437_0490</name>
</gene>
<keyword evidence="1" id="KW-0732">Signal</keyword>
<feature type="domain" description="Spore coat protein U/FanG" evidence="2">
    <location>
        <begin position="17"/>
        <end position="160"/>
    </location>
</feature>
<feature type="chain" id="PRO_5032289080" description="Spore coat protein U/FanG domain-containing protein" evidence="1">
    <location>
        <begin position="20"/>
        <end position="326"/>
    </location>
</feature>
<dbReference type="InterPro" id="IPR007893">
    <property type="entry name" value="Spore_coat_U/FanG"/>
</dbReference>
<evidence type="ECO:0000313" key="3">
    <source>
        <dbReference type="EMBL" id="CCO92455.1"/>
    </source>
</evidence>
<reference evidence="3 4" key="1">
    <citation type="submission" date="2012-11" db="EMBL/GenBank/DDBJ databases">
        <authorList>
            <person name="Linke B."/>
        </authorList>
    </citation>
    <scope>NUCLEOTIDE SEQUENCE [LARGE SCALE GENOMIC DNA]</scope>
    <source>
        <strain evidence="4">CFBP 1232</strain>
    </source>
</reference>
<feature type="domain" description="Spore coat protein U/FanG" evidence="2">
    <location>
        <begin position="187"/>
        <end position="322"/>
    </location>
</feature>
<dbReference type="PANTHER" id="PTHR37089:SF1">
    <property type="entry name" value="MEMBRANE PROTEIN"/>
    <property type="match status" value="1"/>
</dbReference>
<dbReference type="PANTHER" id="PTHR37089">
    <property type="entry name" value="PROTEIN U-RELATED"/>
    <property type="match status" value="1"/>
</dbReference>
<evidence type="ECO:0000259" key="2">
    <source>
        <dbReference type="Pfam" id="PF05229"/>
    </source>
</evidence>
<reference evidence="3 4" key="2">
    <citation type="submission" date="2013-04" db="EMBL/GenBank/DDBJ databases">
        <title>Comparative genomics of 12 strains of Erwinia amylovora identifies a pan-genome with a large conserved core and provides insights into host specificity.</title>
        <authorList>
            <person name="Mann R.A."/>
            <person name="Smits T.H.M."/>
            <person name="Buehlmann A."/>
            <person name="Blom J."/>
            <person name="Goesmann A."/>
            <person name="Frey J.E."/>
            <person name="Plummer K.M."/>
            <person name="Beer S.V."/>
            <person name="Luck J."/>
            <person name="Duffy B."/>
            <person name="Rodoni B."/>
        </authorList>
    </citation>
    <scope>NUCLEOTIDE SEQUENCE [LARGE SCALE GENOMIC DNA]</scope>
    <source>
        <strain evidence="4">CFBP 1232</strain>
    </source>
</reference>